<keyword evidence="3" id="KW-0560">Oxidoreductase</keyword>
<evidence type="ECO:0000313" key="8">
    <source>
        <dbReference type="Proteomes" id="UP000664357"/>
    </source>
</evidence>
<keyword evidence="2 4" id="KW-0862">Zinc</keyword>
<evidence type="ECO:0000256" key="3">
    <source>
        <dbReference type="ARBA" id="ARBA00023002"/>
    </source>
</evidence>
<evidence type="ECO:0000259" key="5">
    <source>
        <dbReference type="Pfam" id="PF00107"/>
    </source>
</evidence>
<gene>
    <name evidence="7" type="ORF">JZO67_001013</name>
</gene>
<comment type="similarity">
    <text evidence="4">Belongs to the zinc-containing alcohol dehydrogenase family.</text>
</comment>
<dbReference type="Gene3D" id="3.40.50.720">
    <property type="entry name" value="NAD(P)-binding Rossmann-like Domain"/>
    <property type="match status" value="1"/>
</dbReference>
<dbReference type="SUPFAM" id="SSF50129">
    <property type="entry name" value="GroES-like"/>
    <property type="match status" value="1"/>
</dbReference>
<dbReference type="InterPro" id="IPR013149">
    <property type="entry name" value="ADH-like_C"/>
</dbReference>
<evidence type="ECO:0000256" key="2">
    <source>
        <dbReference type="ARBA" id="ARBA00022833"/>
    </source>
</evidence>
<dbReference type="Proteomes" id="UP000664357">
    <property type="component" value="Unassembled WGS sequence"/>
</dbReference>
<dbReference type="EMBL" id="JAFREL020000001">
    <property type="protein sequence ID" value="MEO1769074.1"/>
    <property type="molecule type" value="Genomic_DNA"/>
</dbReference>
<comment type="caution">
    <text evidence="7">The sequence shown here is derived from an EMBL/GenBank/DDBJ whole genome shotgun (WGS) entry which is preliminary data.</text>
</comment>
<comment type="cofactor">
    <cofactor evidence="4">
        <name>Zn(2+)</name>
        <dbReference type="ChEBI" id="CHEBI:29105"/>
    </cofactor>
</comment>
<evidence type="ECO:0000313" key="7">
    <source>
        <dbReference type="EMBL" id="MEO1769074.1"/>
    </source>
</evidence>
<dbReference type="PANTHER" id="PTHR43401:SF2">
    <property type="entry name" value="L-THREONINE 3-DEHYDROGENASE"/>
    <property type="match status" value="1"/>
</dbReference>
<keyword evidence="8" id="KW-1185">Reference proteome</keyword>
<organism evidence="7 8">
    <name type="scientific">Candidatus Enterococcus ferrettii</name>
    <dbReference type="NCBI Taxonomy" id="2815324"/>
    <lineage>
        <taxon>Bacteria</taxon>
        <taxon>Bacillati</taxon>
        <taxon>Bacillota</taxon>
        <taxon>Bacilli</taxon>
        <taxon>Lactobacillales</taxon>
        <taxon>Enterococcaceae</taxon>
        <taxon>Enterococcus</taxon>
    </lineage>
</organism>
<name>A0ABV0ENL7_9ENTE</name>
<proteinExistence type="inferred from homology"/>
<dbReference type="InterPro" id="IPR011032">
    <property type="entry name" value="GroES-like_sf"/>
</dbReference>
<feature type="domain" description="Alcohol dehydrogenase-like C-terminal" evidence="5">
    <location>
        <begin position="184"/>
        <end position="311"/>
    </location>
</feature>
<evidence type="ECO:0000256" key="1">
    <source>
        <dbReference type="ARBA" id="ARBA00022723"/>
    </source>
</evidence>
<feature type="domain" description="Alcohol dehydrogenase-like N-terminal" evidence="6">
    <location>
        <begin position="29"/>
        <end position="142"/>
    </location>
</feature>
<dbReference type="RefSeq" id="WP_207703943.1">
    <property type="nucleotide sequence ID" value="NZ_JAFREL020000001.1"/>
</dbReference>
<dbReference type="PANTHER" id="PTHR43401">
    <property type="entry name" value="L-THREONINE 3-DEHYDROGENASE"/>
    <property type="match status" value="1"/>
</dbReference>
<dbReference type="SUPFAM" id="SSF51735">
    <property type="entry name" value="NAD(P)-binding Rossmann-fold domains"/>
    <property type="match status" value="1"/>
</dbReference>
<dbReference type="InterPro" id="IPR002328">
    <property type="entry name" value="ADH_Zn_CS"/>
</dbReference>
<dbReference type="Pfam" id="PF08240">
    <property type="entry name" value="ADH_N"/>
    <property type="match status" value="1"/>
</dbReference>
<reference evidence="7 8" key="1">
    <citation type="submission" date="2021-03" db="EMBL/GenBank/DDBJ databases">
        <authorList>
            <person name="Gilmore M.S."/>
            <person name="Schwartzman J."/>
            <person name="Van Tyne D."/>
            <person name="Martin M."/>
            <person name="Earl A.M."/>
            <person name="Manson A.L."/>
            <person name="Straub T."/>
            <person name="Salamzade R."/>
            <person name="Saavedra J."/>
            <person name="Lebreton F."/>
            <person name="Prichula J."/>
            <person name="Schaufler K."/>
            <person name="Gaca A."/>
            <person name="Sgardioli B."/>
            <person name="Wagenaar J."/>
            <person name="Strong T."/>
        </authorList>
    </citation>
    <scope>NUCLEOTIDE SEQUENCE [LARGE SCALE GENOMIC DNA]</scope>
    <source>
        <strain evidence="7 8">665A</strain>
    </source>
</reference>
<evidence type="ECO:0000256" key="4">
    <source>
        <dbReference type="RuleBase" id="RU361277"/>
    </source>
</evidence>
<dbReference type="InterPro" id="IPR013154">
    <property type="entry name" value="ADH-like_N"/>
</dbReference>
<dbReference type="Pfam" id="PF00107">
    <property type="entry name" value="ADH_zinc_N"/>
    <property type="match status" value="1"/>
</dbReference>
<protein>
    <submittedName>
        <fullName evidence="7">Chlorophyll synthesis pathway protein BchC</fullName>
    </submittedName>
</protein>
<keyword evidence="1 4" id="KW-0479">Metal-binding</keyword>
<accession>A0ABV0ENL7</accession>
<reference evidence="7 8" key="2">
    <citation type="submission" date="2024-02" db="EMBL/GenBank/DDBJ databases">
        <title>The Genome Sequence of Enterococcus sp. DIV0159.</title>
        <authorList>
            <person name="Earl A."/>
            <person name="Manson A."/>
            <person name="Gilmore M."/>
            <person name="Sanders J."/>
            <person name="Shea T."/>
            <person name="Howe W."/>
            <person name="Livny J."/>
            <person name="Cuomo C."/>
            <person name="Neafsey D."/>
            <person name="Birren B."/>
        </authorList>
    </citation>
    <scope>NUCLEOTIDE SEQUENCE [LARGE SCALE GENOMIC DNA]</scope>
    <source>
        <strain evidence="7 8">665A</strain>
    </source>
</reference>
<dbReference type="PROSITE" id="PS00059">
    <property type="entry name" value="ADH_ZINC"/>
    <property type="match status" value="1"/>
</dbReference>
<dbReference type="Gene3D" id="3.90.180.10">
    <property type="entry name" value="Medium-chain alcohol dehydrogenases, catalytic domain"/>
    <property type="match status" value="1"/>
</dbReference>
<evidence type="ECO:0000259" key="6">
    <source>
        <dbReference type="Pfam" id="PF08240"/>
    </source>
</evidence>
<dbReference type="InterPro" id="IPR036291">
    <property type="entry name" value="NAD(P)-bd_dom_sf"/>
</dbReference>
<sequence length="355" mass="38734">MIPEKIKFGCLLKKGVAEVKEMKLPELKEDELLVKQEACNICTTDYQQWLGLREHQGYPMAGGHECSGTVIAKGTAVGDTYEVGDKVSVVYDYCGYCDECKHGEVTSCENIKQFGKNYSEDYYGIFGFANYFIRKAKSFVKMNPELPPSEAAFVEPLSSVIQNMKKLRVKSGTDTVIVIGAGTMGLLNAETARAFGARVIVSELMEKKLQVAQAMGFETINPKEVDAVSKVKELTNGKGADIVVVAVGATAANNQALEMVKPKDGKISMYAAGYPAPEMDVDSNKIHYMRLELIGTYGSTLEDFSDAAEMLNTGRVNVSKLIETHIPLAEIQAAFQAASTPGNFRVSVTLNEDRS</sequence>
<dbReference type="InterPro" id="IPR050129">
    <property type="entry name" value="Zn_alcohol_dh"/>
</dbReference>